<dbReference type="GO" id="GO:0012505">
    <property type="term" value="C:endomembrane system"/>
    <property type="evidence" value="ECO:0007669"/>
    <property type="project" value="UniProtKB-SubCell"/>
</dbReference>
<dbReference type="OMA" id="WAINSYT"/>
<comment type="subcellular location">
    <subcellularLocation>
        <location evidence="1">Endomembrane system</location>
        <topology evidence="1">Multi-pass membrane protein</topology>
    </subcellularLocation>
</comment>
<comment type="similarity">
    <text evidence="2">Belongs to the major facilitator superfamily.</text>
</comment>
<dbReference type="RefSeq" id="XP_007764426.1">
    <property type="nucleotide sequence ID" value="XM_007766236.1"/>
</dbReference>
<feature type="transmembrane region" description="Helical" evidence="8">
    <location>
        <begin position="154"/>
        <end position="175"/>
    </location>
</feature>
<feature type="transmembrane region" description="Helical" evidence="8">
    <location>
        <begin position="252"/>
        <end position="269"/>
    </location>
</feature>
<dbReference type="Gene3D" id="1.20.1250.20">
    <property type="entry name" value="MFS general substrate transporter like domains"/>
    <property type="match status" value="1"/>
</dbReference>
<feature type="transmembrane region" description="Helical" evidence="8">
    <location>
        <begin position="65"/>
        <end position="84"/>
    </location>
</feature>
<feature type="domain" description="Major facilitator superfamily (MFS) profile" evidence="9">
    <location>
        <begin position="31"/>
        <end position="517"/>
    </location>
</feature>
<keyword evidence="11" id="KW-1185">Reference proteome</keyword>
<feature type="transmembrane region" description="Helical" evidence="8">
    <location>
        <begin position="218"/>
        <end position="240"/>
    </location>
</feature>
<evidence type="ECO:0000256" key="3">
    <source>
        <dbReference type="ARBA" id="ARBA00022448"/>
    </source>
</evidence>
<feature type="transmembrane region" description="Helical" evidence="8">
    <location>
        <begin position="96"/>
        <end position="122"/>
    </location>
</feature>
<dbReference type="InterPro" id="IPR020846">
    <property type="entry name" value="MFS_dom"/>
</dbReference>
<dbReference type="FunFam" id="1.20.1720.10:FF:000013">
    <property type="entry name" value="Related to multidrug resistance proteins"/>
    <property type="match status" value="1"/>
</dbReference>
<evidence type="ECO:0000256" key="5">
    <source>
        <dbReference type="ARBA" id="ARBA00022989"/>
    </source>
</evidence>
<accession>A0A5M3N003</accession>
<dbReference type="Proteomes" id="UP000053558">
    <property type="component" value="Unassembled WGS sequence"/>
</dbReference>
<dbReference type="Pfam" id="PF07690">
    <property type="entry name" value="MFS_1"/>
    <property type="match status" value="1"/>
</dbReference>
<evidence type="ECO:0000256" key="4">
    <source>
        <dbReference type="ARBA" id="ARBA00022692"/>
    </source>
</evidence>
<feature type="compositionally biased region" description="Low complexity" evidence="7">
    <location>
        <begin position="536"/>
        <end position="549"/>
    </location>
</feature>
<evidence type="ECO:0000313" key="10">
    <source>
        <dbReference type="EMBL" id="EIW84712.1"/>
    </source>
</evidence>
<dbReference type="EMBL" id="JH711574">
    <property type="protein sequence ID" value="EIW84712.1"/>
    <property type="molecule type" value="Genomic_DNA"/>
</dbReference>
<dbReference type="GO" id="GO:0005886">
    <property type="term" value="C:plasma membrane"/>
    <property type="evidence" value="ECO:0007669"/>
    <property type="project" value="TreeGrafter"/>
</dbReference>
<feature type="transmembrane region" description="Helical" evidence="8">
    <location>
        <begin position="181"/>
        <end position="206"/>
    </location>
</feature>
<dbReference type="AlphaFoldDB" id="A0A5M3N003"/>
<feature type="region of interest" description="Disordered" evidence="7">
    <location>
        <begin position="536"/>
        <end position="581"/>
    </location>
</feature>
<keyword evidence="5 8" id="KW-1133">Transmembrane helix</keyword>
<feature type="transmembrane region" description="Helical" evidence="8">
    <location>
        <begin position="385"/>
        <end position="406"/>
    </location>
</feature>
<evidence type="ECO:0000256" key="8">
    <source>
        <dbReference type="SAM" id="Phobius"/>
    </source>
</evidence>
<sequence length="581" mass="61940">MASTQEPEKQERKDKWQSEEQVIPKNNLPLVFSGLMCAVFLAALDQTIVATALPTIVQDLGGGNNISWVGSAYMLASGALGPLYGKFSNMFGRKPVLYSSILVFLLGSALCGAAQNLTWLIVCRAVQGLGGGGIMQMVIITMSDIVPLKDRGKFGGLIGSTFGIASVVGPLIGGAFADHVSWRWCFFVNLPTGGVAAVILFFFLHLNPHETKPLREHIAELDVVGIFLFITGVVCLLLGFNFSQTSWSTPQTIALLVIGVVLLVAGTINEIYTPRSAIIPPRVMKARTPAIMIISGFLHAITFFGASYYLPTYYQVLGASPTSAGIRMIPFSFGGAIFSTFYGFLVSKTGQYRPVMWFCWAIMTLGWGLMYTLDFNSSTAKKEVYPLIAAIGVGGLFQAPVVAIQASMPAKDMATSTAAFMFIRTVGAAIGINIGEAIISSVLRNKLASVPGLSGVVGDTAASLNDALRKIALIPDAATRDALQHAYSRAISTIWLMNTPIAGVGLILCLFVRHYSLNRTTVRGGEKKTGDLAVAAAAPATTASSTDLAADLEKSEKPMDDAVEDDKKSRPTTAGTERTHV</sequence>
<dbReference type="OrthoDB" id="10021397at2759"/>
<comment type="caution">
    <text evidence="10">The sequence shown here is derived from an EMBL/GenBank/DDBJ whole genome shotgun (WGS) entry which is preliminary data.</text>
</comment>
<name>A0A5M3N003_CONPW</name>
<feature type="compositionally biased region" description="Basic and acidic residues" evidence="7">
    <location>
        <begin position="551"/>
        <end position="569"/>
    </location>
</feature>
<organism evidence="10 11">
    <name type="scientific">Coniophora puteana (strain RWD-64-598)</name>
    <name type="common">Brown rot fungus</name>
    <dbReference type="NCBI Taxonomy" id="741705"/>
    <lineage>
        <taxon>Eukaryota</taxon>
        <taxon>Fungi</taxon>
        <taxon>Dikarya</taxon>
        <taxon>Basidiomycota</taxon>
        <taxon>Agaricomycotina</taxon>
        <taxon>Agaricomycetes</taxon>
        <taxon>Agaricomycetidae</taxon>
        <taxon>Boletales</taxon>
        <taxon>Coniophorineae</taxon>
        <taxon>Coniophoraceae</taxon>
        <taxon>Coniophora</taxon>
    </lineage>
</organism>
<feature type="transmembrane region" description="Helical" evidence="8">
    <location>
        <begin position="418"/>
        <end position="443"/>
    </location>
</feature>
<feature type="transmembrane region" description="Helical" evidence="8">
    <location>
        <begin position="490"/>
        <end position="512"/>
    </location>
</feature>
<keyword evidence="3" id="KW-0813">Transport</keyword>
<proteinExistence type="inferred from homology"/>
<dbReference type="InterPro" id="IPR011701">
    <property type="entry name" value="MFS"/>
</dbReference>
<reference evidence="11" key="1">
    <citation type="journal article" date="2012" name="Science">
        <title>The Paleozoic origin of enzymatic lignin decomposition reconstructed from 31 fungal genomes.</title>
        <authorList>
            <person name="Floudas D."/>
            <person name="Binder M."/>
            <person name="Riley R."/>
            <person name="Barry K."/>
            <person name="Blanchette R.A."/>
            <person name="Henrissat B."/>
            <person name="Martinez A.T."/>
            <person name="Otillar R."/>
            <person name="Spatafora J.W."/>
            <person name="Yadav J.S."/>
            <person name="Aerts A."/>
            <person name="Benoit I."/>
            <person name="Boyd A."/>
            <person name="Carlson A."/>
            <person name="Copeland A."/>
            <person name="Coutinho P.M."/>
            <person name="de Vries R.P."/>
            <person name="Ferreira P."/>
            <person name="Findley K."/>
            <person name="Foster B."/>
            <person name="Gaskell J."/>
            <person name="Glotzer D."/>
            <person name="Gorecki P."/>
            <person name="Heitman J."/>
            <person name="Hesse C."/>
            <person name="Hori C."/>
            <person name="Igarashi K."/>
            <person name="Jurgens J.A."/>
            <person name="Kallen N."/>
            <person name="Kersten P."/>
            <person name="Kohler A."/>
            <person name="Kuees U."/>
            <person name="Kumar T.K.A."/>
            <person name="Kuo A."/>
            <person name="LaButti K."/>
            <person name="Larrondo L.F."/>
            <person name="Lindquist E."/>
            <person name="Ling A."/>
            <person name="Lombard V."/>
            <person name="Lucas S."/>
            <person name="Lundell T."/>
            <person name="Martin R."/>
            <person name="McLaughlin D.J."/>
            <person name="Morgenstern I."/>
            <person name="Morin E."/>
            <person name="Murat C."/>
            <person name="Nagy L.G."/>
            <person name="Nolan M."/>
            <person name="Ohm R.A."/>
            <person name="Patyshakuliyeva A."/>
            <person name="Rokas A."/>
            <person name="Ruiz-Duenas F.J."/>
            <person name="Sabat G."/>
            <person name="Salamov A."/>
            <person name="Samejima M."/>
            <person name="Schmutz J."/>
            <person name="Slot J.C."/>
            <person name="St John F."/>
            <person name="Stenlid J."/>
            <person name="Sun H."/>
            <person name="Sun S."/>
            <person name="Syed K."/>
            <person name="Tsang A."/>
            <person name="Wiebenga A."/>
            <person name="Young D."/>
            <person name="Pisabarro A."/>
            <person name="Eastwood D.C."/>
            <person name="Martin F."/>
            <person name="Cullen D."/>
            <person name="Grigoriev I.V."/>
            <person name="Hibbett D.S."/>
        </authorList>
    </citation>
    <scope>NUCLEOTIDE SEQUENCE [LARGE SCALE GENOMIC DNA]</scope>
    <source>
        <strain evidence="11">RWD-64-598 SS2</strain>
    </source>
</reference>
<dbReference type="PROSITE" id="PS50850">
    <property type="entry name" value="MFS"/>
    <property type="match status" value="1"/>
</dbReference>
<protein>
    <submittedName>
        <fullName evidence="10">MFS amino acid permease</fullName>
    </submittedName>
</protein>
<dbReference type="GeneID" id="19211793"/>
<evidence type="ECO:0000256" key="6">
    <source>
        <dbReference type="ARBA" id="ARBA00023136"/>
    </source>
</evidence>
<feature type="transmembrane region" description="Helical" evidence="8">
    <location>
        <begin position="329"/>
        <end position="347"/>
    </location>
</feature>
<keyword evidence="6 8" id="KW-0472">Membrane</keyword>
<evidence type="ECO:0000256" key="7">
    <source>
        <dbReference type="SAM" id="MobiDB-lite"/>
    </source>
</evidence>
<feature type="transmembrane region" description="Helical" evidence="8">
    <location>
        <begin position="30"/>
        <end position="53"/>
    </location>
</feature>
<keyword evidence="4 8" id="KW-0812">Transmembrane</keyword>
<feature type="transmembrane region" description="Helical" evidence="8">
    <location>
        <begin position="128"/>
        <end position="147"/>
    </location>
</feature>
<dbReference type="InterPro" id="IPR036259">
    <property type="entry name" value="MFS_trans_sf"/>
</dbReference>
<dbReference type="KEGG" id="cput:CONPUDRAFT_97047"/>
<dbReference type="PANTHER" id="PTHR23501">
    <property type="entry name" value="MAJOR FACILITATOR SUPERFAMILY"/>
    <property type="match status" value="1"/>
</dbReference>
<feature type="compositionally biased region" description="Polar residues" evidence="7">
    <location>
        <begin position="571"/>
        <end position="581"/>
    </location>
</feature>
<dbReference type="SUPFAM" id="SSF103473">
    <property type="entry name" value="MFS general substrate transporter"/>
    <property type="match status" value="1"/>
</dbReference>
<dbReference type="GO" id="GO:0022857">
    <property type="term" value="F:transmembrane transporter activity"/>
    <property type="evidence" value="ECO:0007669"/>
    <property type="project" value="InterPro"/>
</dbReference>
<gene>
    <name evidence="10" type="ORF">CONPUDRAFT_97047</name>
</gene>
<dbReference type="PANTHER" id="PTHR23501:SF102">
    <property type="entry name" value="DRUG TRANSPORTER, PUTATIVE (AFU_ORTHOLOGUE AFUA_3G08530)-RELATED"/>
    <property type="match status" value="1"/>
</dbReference>
<dbReference type="CDD" id="cd17502">
    <property type="entry name" value="MFS_Azr1_MDR_like"/>
    <property type="match status" value="1"/>
</dbReference>
<evidence type="ECO:0000256" key="1">
    <source>
        <dbReference type="ARBA" id="ARBA00004127"/>
    </source>
</evidence>
<evidence type="ECO:0000259" key="9">
    <source>
        <dbReference type="PROSITE" id="PS50850"/>
    </source>
</evidence>
<evidence type="ECO:0000313" key="11">
    <source>
        <dbReference type="Proteomes" id="UP000053558"/>
    </source>
</evidence>
<feature type="transmembrane region" description="Helical" evidence="8">
    <location>
        <begin position="354"/>
        <end position="373"/>
    </location>
</feature>
<dbReference type="PRINTS" id="PR01036">
    <property type="entry name" value="TCRTETB"/>
</dbReference>
<evidence type="ECO:0000256" key="2">
    <source>
        <dbReference type="ARBA" id="ARBA00008335"/>
    </source>
</evidence>
<feature type="transmembrane region" description="Helical" evidence="8">
    <location>
        <begin position="290"/>
        <end position="309"/>
    </location>
</feature>
<dbReference type="Gene3D" id="1.20.1720.10">
    <property type="entry name" value="Multidrug resistance protein D"/>
    <property type="match status" value="1"/>
</dbReference>